<dbReference type="InParanoid" id="A0A2J6SNJ6"/>
<evidence type="ECO:0000256" key="1">
    <source>
        <dbReference type="SAM" id="MobiDB-lite"/>
    </source>
</evidence>
<dbReference type="AlphaFoldDB" id="A0A2J6SNJ6"/>
<accession>A0A2J6SNJ6</accession>
<protein>
    <recommendedName>
        <fullName evidence="2">Knr4/Smi1-like domain-containing protein</fullName>
    </recommendedName>
</protein>
<dbReference type="InterPro" id="IPR018958">
    <property type="entry name" value="Knr4/Smi1-like_dom"/>
</dbReference>
<dbReference type="Pfam" id="PF09346">
    <property type="entry name" value="SMI1_KNR4"/>
    <property type="match status" value="1"/>
</dbReference>
<dbReference type="OrthoDB" id="2788868at2759"/>
<feature type="region of interest" description="Disordered" evidence="1">
    <location>
        <begin position="290"/>
        <end position="309"/>
    </location>
</feature>
<dbReference type="Proteomes" id="UP000235371">
    <property type="component" value="Unassembled WGS sequence"/>
</dbReference>
<dbReference type="Gene3D" id="3.40.1580.10">
    <property type="entry name" value="SMI1/KNR4-like"/>
    <property type="match status" value="1"/>
</dbReference>
<evidence type="ECO:0000259" key="2">
    <source>
        <dbReference type="SMART" id="SM00860"/>
    </source>
</evidence>
<dbReference type="SMART" id="SM00860">
    <property type="entry name" value="SMI1_KNR4"/>
    <property type="match status" value="1"/>
</dbReference>
<keyword evidence="4" id="KW-1185">Reference proteome</keyword>
<dbReference type="SUPFAM" id="SSF160631">
    <property type="entry name" value="SMI1/KNR4-like"/>
    <property type="match status" value="1"/>
</dbReference>
<gene>
    <name evidence="3" type="ORF">K444DRAFT_257991</name>
</gene>
<feature type="domain" description="Knr4/Smi1-like" evidence="2">
    <location>
        <begin position="315"/>
        <end position="521"/>
    </location>
</feature>
<dbReference type="EMBL" id="KZ613912">
    <property type="protein sequence ID" value="PMD52290.1"/>
    <property type="molecule type" value="Genomic_DNA"/>
</dbReference>
<organism evidence="3 4">
    <name type="scientific">Hyaloscypha bicolor E</name>
    <dbReference type="NCBI Taxonomy" id="1095630"/>
    <lineage>
        <taxon>Eukaryota</taxon>
        <taxon>Fungi</taxon>
        <taxon>Dikarya</taxon>
        <taxon>Ascomycota</taxon>
        <taxon>Pezizomycotina</taxon>
        <taxon>Leotiomycetes</taxon>
        <taxon>Helotiales</taxon>
        <taxon>Hyaloscyphaceae</taxon>
        <taxon>Hyaloscypha</taxon>
        <taxon>Hyaloscypha bicolor</taxon>
    </lineage>
</organism>
<evidence type="ECO:0000313" key="3">
    <source>
        <dbReference type="EMBL" id="PMD52290.1"/>
    </source>
</evidence>
<reference evidence="3 4" key="1">
    <citation type="submission" date="2016-04" db="EMBL/GenBank/DDBJ databases">
        <title>A degradative enzymes factory behind the ericoid mycorrhizal symbiosis.</title>
        <authorList>
            <consortium name="DOE Joint Genome Institute"/>
            <person name="Martino E."/>
            <person name="Morin E."/>
            <person name="Grelet G."/>
            <person name="Kuo A."/>
            <person name="Kohler A."/>
            <person name="Daghino S."/>
            <person name="Barry K."/>
            <person name="Choi C."/>
            <person name="Cichocki N."/>
            <person name="Clum A."/>
            <person name="Copeland A."/>
            <person name="Hainaut M."/>
            <person name="Haridas S."/>
            <person name="Labutti K."/>
            <person name="Lindquist E."/>
            <person name="Lipzen A."/>
            <person name="Khouja H.-R."/>
            <person name="Murat C."/>
            <person name="Ohm R."/>
            <person name="Olson A."/>
            <person name="Spatafora J."/>
            <person name="Veneault-Fourrey C."/>
            <person name="Henrissat B."/>
            <person name="Grigoriev I."/>
            <person name="Martin F."/>
            <person name="Perotto S."/>
        </authorList>
    </citation>
    <scope>NUCLEOTIDE SEQUENCE [LARGE SCALE GENOMIC DNA]</scope>
    <source>
        <strain evidence="3 4">E</strain>
    </source>
</reference>
<dbReference type="RefSeq" id="XP_024729194.1">
    <property type="nucleotide sequence ID" value="XM_024871376.1"/>
</dbReference>
<dbReference type="GeneID" id="36579458"/>
<evidence type="ECO:0000313" key="4">
    <source>
        <dbReference type="Proteomes" id="UP000235371"/>
    </source>
</evidence>
<name>A0A2J6SNJ6_9HELO</name>
<sequence length="540" mass="61953">MAAILTTNPEFTTRYLLTLRSPWAFIHRLVDIALRFAALGYVDEAVELLEMADAYVPIPARSIHDIGLYFAFQAADWWPDFTPDEDMEDEDLLRSLDVLTVNTSVGKLLLDQQPGPRDVGEARDRRDLSRVLQFLKDREGSWEDREGFFTGSEKREEEDVGDEGLHRGPVKSRLTMTFDSAVLFGFHLAINKLDDQEATETLCEVIGGDLEHYLPRLARYRFVWRVLVRGILGPKTEDGKKEVQAEFERLKGVVKRRMKNGVEFPFLDDGMRDLVKMLDQNTRRHVQFLEDTSSDEDGEEKWSPSIPISSIRHPGASKKSIEELELRLDVELPSDYKEFLSISDGMDGIWNGHYRQRLLAPSSKIHHKNPPKPDPDSAPFSQLILLSLIPGMELPENFGVVWPILKPEACLVIAGDKEGGGEGSLWLVRAYVVRKARNRLMKRIEMLKEGNDGEEQKKQRRWVERLVGDYFGGLEELGELGEGEKWEKEEGVDVMHWAVVCWDERGLPTEVWSSFREWMENAVVKSEFPDIVLEKRDLRS</sequence>
<dbReference type="InterPro" id="IPR037883">
    <property type="entry name" value="Knr4/Smi1-like_sf"/>
</dbReference>
<proteinExistence type="predicted"/>